<dbReference type="RefSeq" id="WP_253253964.1">
    <property type="nucleotide sequence ID" value="NZ_PCGC01000234.1"/>
</dbReference>
<dbReference type="Proteomes" id="UP000224303">
    <property type="component" value="Unassembled WGS sequence"/>
</dbReference>
<protein>
    <submittedName>
        <fullName evidence="3">Peptidase</fullName>
    </submittedName>
</protein>
<gene>
    <name evidence="3" type="ORF">CQR37_15520</name>
</gene>
<evidence type="ECO:0000313" key="4">
    <source>
        <dbReference type="Proteomes" id="UP000224303"/>
    </source>
</evidence>
<reference evidence="3 4" key="1">
    <citation type="submission" date="2017-10" db="EMBL/GenBank/DDBJ databases">
        <title>Draft genomes of the Enterococcus faecium isolated from human feces before and after Helicobacter pylori eradication therapy.</title>
        <authorList>
            <person name="Prianichniikov N.A."/>
            <person name="Glushchenko O.E."/>
            <person name="Malakhova M.V."/>
        </authorList>
    </citation>
    <scope>NUCLEOTIDE SEQUENCE [LARGE SCALE GENOMIC DNA]</scope>
    <source>
        <strain evidence="3 4">Hp_5-7</strain>
    </source>
</reference>
<proteinExistence type="predicted"/>
<organism evidence="3 4">
    <name type="scientific">Enterococcus faecium</name>
    <name type="common">Streptococcus faecium</name>
    <dbReference type="NCBI Taxonomy" id="1352"/>
    <lineage>
        <taxon>Bacteria</taxon>
        <taxon>Bacillati</taxon>
        <taxon>Bacillota</taxon>
        <taxon>Bacilli</taxon>
        <taxon>Lactobacillales</taxon>
        <taxon>Enterococcaceae</taxon>
        <taxon>Enterococcus</taxon>
    </lineage>
</organism>
<comment type="caution">
    <text evidence="3">The sequence shown here is derived from an EMBL/GenBank/DDBJ whole genome shotgun (WGS) entry which is preliminary data.</text>
</comment>
<feature type="non-terminal residue" evidence="3">
    <location>
        <position position="201"/>
    </location>
</feature>
<dbReference type="InterPro" id="IPR032364">
    <property type="entry name" value="GramPos_pilinD1_N"/>
</dbReference>
<feature type="chain" id="PRO_5013699449" evidence="1">
    <location>
        <begin position="32"/>
        <end position="201"/>
    </location>
</feature>
<name>A0A2G0E6Z1_ENTFC</name>
<dbReference type="InterPro" id="IPR013783">
    <property type="entry name" value="Ig-like_fold"/>
</dbReference>
<dbReference type="Pfam" id="PF16555">
    <property type="entry name" value="GramPos_pilinD1"/>
    <property type="match status" value="1"/>
</dbReference>
<sequence length="201" mass="22116">MNKKMMTMGMSALLLATVGLGSFGNGKLVHAEEVTEKPSEVTITLHKKAFTTVPEERPNSGLVSDDFGNENLPGVDFEMFDVTDVYYNLLKDDPRTTDIDDDGLEPAAAIALIQSDHTVAWFVSYGIESIDKQTTGENGEAVFEKVQVTETTGELRDKVYLFLETYSPAHISRIASPMVVMMPVMMPDIIGGVWDGTSWKD</sequence>
<dbReference type="AlphaFoldDB" id="A0A2G0E6Z1"/>
<accession>A0A2G0E6Z1</accession>
<feature type="signal peptide" evidence="1">
    <location>
        <begin position="1"/>
        <end position="31"/>
    </location>
</feature>
<evidence type="ECO:0000313" key="3">
    <source>
        <dbReference type="EMBL" id="PHL20253.1"/>
    </source>
</evidence>
<dbReference type="Gene3D" id="2.60.40.10">
    <property type="entry name" value="Immunoglobulins"/>
    <property type="match status" value="1"/>
</dbReference>
<keyword evidence="1" id="KW-0732">Signal</keyword>
<feature type="domain" description="Gram-positive pilin subunit D1 N-terminal" evidence="2">
    <location>
        <begin position="39"/>
        <end position="188"/>
    </location>
</feature>
<evidence type="ECO:0000259" key="2">
    <source>
        <dbReference type="Pfam" id="PF16555"/>
    </source>
</evidence>
<dbReference type="EMBL" id="PCGC01000234">
    <property type="protein sequence ID" value="PHL20253.1"/>
    <property type="molecule type" value="Genomic_DNA"/>
</dbReference>
<evidence type="ECO:0000256" key="1">
    <source>
        <dbReference type="SAM" id="SignalP"/>
    </source>
</evidence>